<reference evidence="2" key="1">
    <citation type="journal article" date="2023" name="Mol. Phylogenet. Evol.">
        <title>Genome-scale phylogeny and comparative genomics of the fungal order Sordariales.</title>
        <authorList>
            <person name="Hensen N."/>
            <person name="Bonometti L."/>
            <person name="Westerberg I."/>
            <person name="Brannstrom I.O."/>
            <person name="Guillou S."/>
            <person name="Cros-Aarteil S."/>
            <person name="Calhoun S."/>
            <person name="Haridas S."/>
            <person name="Kuo A."/>
            <person name="Mondo S."/>
            <person name="Pangilinan J."/>
            <person name="Riley R."/>
            <person name="LaButti K."/>
            <person name="Andreopoulos B."/>
            <person name="Lipzen A."/>
            <person name="Chen C."/>
            <person name="Yan M."/>
            <person name="Daum C."/>
            <person name="Ng V."/>
            <person name="Clum A."/>
            <person name="Steindorff A."/>
            <person name="Ohm R.A."/>
            <person name="Martin F."/>
            <person name="Silar P."/>
            <person name="Natvig D.O."/>
            <person name="Lalanne C."/>
            <person name="Gautier V."/>
            <person name="Ament-Velasquez S.L."/>
            <person name="Kruys A."/>
            <person name="Hutchinson M.I."/>
            <person name="Powell A.J."/>
            <person name="Barry K."/>
            <person name="Miller A.N."/>
            <person name="Grigoriev I.V."/>
            <person name="Debuchy R."/>
            <person name="Gladieux P."/>
            <person name="Hiltunen Thoren M."/>
            <person name="Johannesson H."/>
        </authorList>
    </citation>
    <scope>NUCLEOTIDE SEQUENCE</scope>
    <source>
        <strain evidence="2">CBS 141.50</strain>
    </source>
</reference>
<gene>
    <name evidence="2" type="ORF">C8A04DRAFT_11932</name>
</gene>
<accession>A0AAN6V3V2</accession>
<feature type="region of interest" description="Disordered" evidence="1">
    <location>
        <begin position="145"/>
        <end position="212"/>
    </location>
</feature>
<dbReference type="Proteomes" id="UP001302676">
    <property type="component" value="Unassembled WGS sequence"/>
</dbReference>
<name>A0AAN6V3V2_9PEZI</name>
<evidence type="ECO:0000256" key="1">
    <source>
        <dbReference type="SAM" id="MobiDB-lite"/>
    </source>
</evidence>
<protein>
    <submittedName>
        <fullName evidence="2">Uncharacterized protein</fullName>
    </submittedName>
</protein>
<keyword evidence="3" id="KW-1185">Reference proteome</keyword>
<dbReference type="AlphaFoldDB" id="A0AAN6V3V2"/>
<dbReference type="RefSeq" id="XP_062637307.1">
    <property type="nucleotide sequence ID" value="XM_062777149.1"/>
</dbReference>
<organism evidence="2 3">
    <name type="scientific">Dichotomopilus funicola</name>
    <dbReference type="NCBI Taxonomy" id="1934379"/>
    <lineage>
        <taxon>Eukaryota</taxon>
        <taxon>Fungi</taxon>
        <taxon>Dikarya</taxon>
        <taxon>Ascomycota</taxon>
        <taxon>Pezizomycotina</taxon>
        <taxon>Sordariomycetes</taxon>
        <taxon>Sordariomycetidae</taxon>
        <taxon>Sordariales</taxon>
        <taxon>Chaetomiaceae</taxon>
        <taxon>Dichotomopilus</taxon>
    </lineage>
</organism>
<evidence type="ECO:0000313" key="2">
    <source>
        <dbReference type="EMBL" id="KAK4143936.1"/>
    </source>
</evidence>
<dbReference type="EMBL" id="MU853581">
    <property type="protein sequence ID" value="KAK4143936.1"/>
    <property type="molecule type" value="Genomic_DNA"/>
</dbReference>
<sequence>MARPANAAVRESRRGSTSHDIERINVLKALTAAEHSRRQFILNFAASRDTQLSIPGKKSDIIKAAEEWVALWLSQNGFHVVNNEFFKYTVDARLWSAHVGDDLDFPFAFMRERFEPSLSDVSEGELKRPLSDASVEAQEIEVAVATPTKAHTPKKQQARQQAPGPSTPPKRRQTATVSMTQAKPNVPDRKRSMSLMSFDDLKASPKATQQKFPLLVRLGRSWSRRMSSTS</sequence>
<feature type="compositionally biased region" description="Polar residues" evidence="1">
    <location>
        <begin position="174"/>
        <end position="183"/>
    </location>
</feature>
<evidence type="ECO:0000313" key="3">
    <source>
        <dbReference type="Proteomes" id="UP001302676"/>
    </source>
</evidence>
<reference evidence="2" key="2">
    <citation type="submission" date="2023-05" db="EMBL/GenBank/DDBJ databases">
        <authorList>
            <consortium name="Lawrence Berkeley National Laboratory"/>
            <person name="Steindorff A."/>
            <person name="Hensen N."/>
            <person name="Bonometti L."/>
            <person name="Westerberg I."/>
            <person name="Brannstrom I.O."/>
            <person name="Guillou S."/>
            <person name="Cros-Aarteil S."/>
            <person name="Calhoun S."/>
            <person name="Haridas S."/>
            <person name="Kuo A."/>
            <person name="Mondo S."/>
            <person name="Pangilinan J."/>
            <person name="Riley R."/>
            <person name="Labutti K."/>
            <person name="Andreopoulos B."/>
            <person name="Lipzen A."/>
            <person name="Chen C."/>
            <person name="Yanf M."/>
            <person name="Daum C."/>
            <person name="Ng V."/>
            <person name="Clum A."/>
            <person name="Ohm R."/>
            <person name="Martin F."/>
            <person name="Silar P."/>
            <person name="Natvig D."/>
            <person name="Lalanne C."/>
            <person name="Gautier V."/>
            <person name="Ament-Velasquez S.L."/>
            <person name="Kruys A."/>
            <person name="Hutchinson M.I."/>
            <person name="Powell A.J."/>
            <person name="Barry K."/>
            <person name="Miller A.N."/>
            <person name="Grigoriev I.V."/>
            <person name="Debuchy R."/>
            <person name="Gladieux P."/>
            <person name="Thoren M.H."/>
            <person name="Johannesson H."/>
        </authorList>
    </citation>
    <scope>NUCLEOTIDE SEQUENCE</scope>
    <source>
        <strain evidence="2">CBS 141.50</strain>
    </source>
</reference>
<proteinExistence type="predicted"/>
<comment type="caution">
    <text evidence="2">The sequence shown here is derived from an EMBL/GenBank/DDBJ whole genome shotgun (WGS) entry which is preliminary data.</text>
</comment>
<dbReference type="GeneID" id="87813762"/>